<gene>
    <name evidence="3" type="ORF">RRG08_013936</name>
</gene>
<comment type="caution">
    <text evidence="3">The sequence shown here is derived from an EMBL/GenBank/DDBJ whole genome shotgun (WGS) entry which is preliminary data.</text>
</comment>
<proteinExistence type="predicted"/>
<dbReference type="Proteomes" id="UP001283361">
    <property type="component" value="Unassembled WGS sequence"/>
</dbReference>
<reference evidence="3" key="1">
    <citation type="journal article" date="2023" name="G3 (Bethesda)">
        <title>A reference genome for the long-term kleptoplast-retaining sea slug Elysia crispata morphotype clarki.</title>
        <authorList>
            <person name="Eastman K.E."/>
            <person name="Pendleton A.L."/>
            <person name="Shaikh M.A."/>
            <person name="Suttiyut T."/>
            <person name="Ogas R."/>
            <person name="Tomko P."/>
            <person name="Gavelis G."/>
            <person name="Widhalm J.R."/>
            <person name="Wisecaver J.H."/>
        </authorList>
    </citation>
    <scope>NUCLEOTIDE SEQUENCE</scope>
    <source>
        <strain evidence="3">ECLA1</strain>
    </source>
</reference>
<evidence type="ECO:0000256" key="1">
    <source>
        <dbReference type="SAM" id="MobiDB-lite"/>
    </source>
</evidence>
<accession>A0AAE1AE33</accession>
<feature type="transmembrane region" description="Helical" evidence="2">
    <location>
        <begin position="73"/>
        <end position="92"/>
    </location>
</feature>
<dbReference type="AlphaFoldDB" id="A0AAE1AE33"/>
<feature type="compositionally biased region" description="Low complexity" evidence="1">
    <location>
        <begin position="331"/>
        <end position="342"/>
    </location>
</feature>
<name>A0AAE1AE33_9GAST</name>
<keyword evidence="4" id="KW-1185">Reference proteome</keyword>
<protein>
    <submittedName>
        <fullName evidence="3">Uncharacterized protein</fullName>
    </submittedName>
</protein>
<keyword evidence="2" id="KW-0472">Membrane</keyword>
<feature type="compositionally biased region" description="Polar residues" evidence="1">
    <location>
        <begin position="308"/>
        <end position="317"/>
    </location>
</feature>
<dbReference type="EMBL" id="JAWDGP010002044">
    <property type="protein sequence ID" value="KAK3785932.1"/>
    <property type="molecule type" value="Genomic_DNA"/>
</dbReference>
<keyword evidence="2" id="KW-1133">Transmembrane helix</keyword>
<evidence type="ECO:0000313" key="3">
    <source>
        <dbReference type="EMBL" id="KAK3785932.1"/>
    </source>
</evidence>
<sequence length="393" mass="43152">MKHRKSYQYHPLQKRVGCGGFISPKCAADINPDVYTRGRDQDPRLLPLDRCSQPRSVWTRLEHFATSRMPRSAALIVTMAYTGVICICGFLSKDGSDCKELTTSDMTPFWAAWRQNRSAALVSCTSDVNTSDRTGKSQYLFSAVLNHLGYQSTCSKDCKEPTITSAIIDSCFQSLPSTVRLSKNGEPFLSPSQRFGNDTEEQGLQILTSSNIHGGIQHGVSIQTEEAGGRDDDKQGGHRFALTHLCSKYEDNLNGCQGSREVDRFTTAGPSIEHTTPLAIPEDTEVEEDVQAESYHPVTAYLSQGIHSTFTQPNTRPGSPIPQESVKKPLSSESYLDLKSSSENTSALHHVGHVTSRRVTSHKVVTFDDSGTSANHMSPVQLLSLLLLPEACV</sequence>
<evidence type="ECO:0000313" key="4">
    <source>
        <dbReference type="Proteomes" id="UP001283361"/>
    </source>
</evidence>
<keyword evidence="2" id="KW-0812">Transmembrane</keyword>
<evidence type="ECO:0000256" key="2">
    <source>
        <dbReference type="SAM" id="Phobius"/>
    </source>
</evidence>
<organism evidence="3 4">
    <name type="scientific">Elysia crispata</name>
    <name type="common">lettuce slug</name>
    <dbReference type="NCBI Taxonomy" id="231223"/>
    <lineage>
        <taxon>Eukaryota</taxon>
        <taxon>Metazoa</taxon>
        <taxon>Spiralia</taxon>
        <taxon>Lophotrochozoa</taxon>
        <taxon>Mollusca</taxon>
        <taxon>Gastropoda</taxon>
        <taxon>Heterobranchia</taxon>
        <taxon>Euthyneura</taxon>
        <taxon>Panpulmonata</taxon>
        <taxon>Sacoglossa</taxon>
        <taxon>Placobranchoidea</taxon>
        <taxon>Plakobranchidae</taxon>
        <taxon>Elysia</taxon>
    </lineage>
</organism>
<feature type="region of interest" description="Disordered" evidence="1">
    <location>
        <begin position="308"/>
        <end position="346"/>
    </location>
</feature>